<dbReference type="CDD" id="cd01300">
    <property type="entry name" value="YtcJ_like"/>
    <property type="match status" value="1"/>
</dbReference>
<dbReference type="PANTHER" id="PTHR22642:SF2">
    <property type="entry name" value="PROTEIN LONG AFTER FAR-RED 3"/>
    <property type="match status" value="1"/>
</dbReference>
<gene>
    <name evidence="2" type="ORF">ACFFLM_24110</name>
</gene>
<dbReference type="Proteomes" id="UP001589733">
    <property type="component" value="Unassembled WGS sequence"/>
</dbReference>
<sequence>MTAPLHLLLARTLTLDPAQPDAGAVLVGGGRVLAVGSAEEVQALAPRAERHDHRDLLLTPGLADAHLHLVGYGFSLSEVGLHGARSVSEVQARVAQRAMNTPHGTWIRGGGFLMSELGLTEYPSAALLDEVSPHHPVLLYSRDLHLAWANSLALRLAGISEVTPDPAGGKIVRPLGTLLENATDLVAGAIPAPSEAQYLAAAAAGANDLAARGYVSAHTMAYEAPEAPRALQTLASRGELPLRVWASLPHDRLHLAQDLGIGLNPGGLFQWGGVKFFADGALGSRTAWLHAPGFADGSGTGIPLDSPELIRELGAQAIALGLTPVTHAIGDRANTEVLDAYDHLREAANARGIRLRIEHAQHLRPADVPRFAGLTASVQPMHLQGDGAMIRQLLPHLERETYAFRALRDAGAVLAFGSDAPVTPPDYRANFAAAISRVDDEGGRIAPHEALTELEVLHAHTRGPALAAGWEDEGIIRPGARAAFTLWDRLGGNARALVF</sequence>
<dbReference type="EMBL" id="JBHLYR010000079">
    <property type="protein sequence ID" value="MFB9995038.1"/>
    <property type="molecule type" value="Genomic_DNA"/>
</dbReference>
<comment type="caution">
    <text evidence="2">The sequence shown here is derived from an EMBL/GenBank/DDBJ whole genome shotgun (WGS) entry which is preliminary data.</text>
</comment>
<dbReference type="Gene3D" id="2.30.40.10">
    <property type="entry name" value="Urease, subunit C, domain 1"/>
    <property type="match status" value="1"/>
</dbReference>
<organism evidence="2 3">
    <name type="scientific">Deinococcus oregonensis</name>
    <dbReference type="NCBI Taxonomy" id="1805970"/>
    <lineage>
        <taxon>Bacteria</taxon>
        <taxon>Thermotogati</taxon>
        <taxon>Deinococcota</taxon>
        <taxon>Deinococci</taxon>
        <taxon>Deinococcales</taxon>
        <taxon>Deinococcaceae</taxon>
        <taxon>Deinococcus</taxon>
    </lineage>
</organism>
<dbReference type="Gene3D" id="3.20.20.140">
    <property type="entry name" value="Metal-dependent hydrolases"/>
    <property type="match status" value="1"/>
</dbReference>
<evidence type="ECO:0000313" key="2">
    <source>
        <dbReference type="EMBL" id="MFB9995038.1"/>
    </source>
</evidence>
<reference evidence="2 3" key="1">
    <citation type="submission" date="2024-09" db="EMBL/GenBank/DDBJ databases">
        <authorList>
            <person name="Sun Q."/>
            <person name="Mori K."/>
        </authorList>
    </citation>
    <scope>NUCLEOTIDE SEQUENCE [LARGE SCALE GENOMIC DNA]</scope>
    <source>
        <strain evidence="2 3">JCM 13503</strain>
    </source>
</reference>
<dbReference type="InterPro" id="IPR032466">
    <property type="entry name" value="Metal_Hydrolase"/>
</dbReference>
<dbReference type="SUPFAM" id="SSF51338">
    <property type="entry name" value="Composite domain of metallo-dependent hydrolases"/>
    <property type="match status" value="1"/>
</dbReference>
<feature type="domain" description="Amidohydrolase 3" evidence="1">
    <location>
        <begin position="55"/>
        <end position="489"/>
    </location>
</feature>
<keyword evidence="2" id="KW-0378">Hydrolase</keyword>
<evidence type="ECO:0000313" key="3">
    <source>
        <dbReference type="Proteomes" id="UP001589733"/>
    </source>
</evidence>
<keyword evidence="3" id="KW-1185">Reference proteome</keyword>
<dbReference type="InterPro" id="IPR013108">
    <property type="entry name" value="Amidohydro_3"/>
</dbReference>
<dbReference type="Pfam" id="PF07969">
    <property type="entry name" value="Amidohydro_3"/>
    <property type="match status" value="1"/>
</dbReference>
<proteinExistence type="predicted"/>
<accession>A0ABV6B5K0</accession>
<dbReference type="RefSeq" id="WP_380016582.1">
    <property type="nucleotide sequence ID" value="NZ_JBHLYR010000079.1"/>
</dbReference>
<dbReference type="Gene3D" id="3.10.310.70">
    <property type="match status" value="1"/>
</dbReference>
<dbReference type="InterPro" id="IPR011059">
    <property type="entry name" value="Metal-dep_hydrolase_composite"/>
</dbReference>
<protein>
    <submittedName>
        <fullName evidence="2">Amidohydrolase</fullName>
        <ecNumber evidence="2">3.5.-.-</ecNumber>
    </submittedName>
</protein>
<dbReference type="EC" id="3.5.-.-" evidence="2"/>
<dbReference type="InterPro" id="IPR033932">
    <property type="entry name" value="YtcJ-like"/>
</dbReference>
<evidence type="ECO:0000259" key="1">
    <source>
        <dbReference type="Pfam" id="PF07969"/>
    </source>
</evidence>
<dbReference type="SUPFAM" id="SSF51556">
    <property type="entry name" value="Metallo-dependent hydrolases"/>
    <property type="match status" value="1"/>
</dbReference>
<name>A0ABV6B5K0_9DEIO</name>
<dbReference type="PANTHER" id="PTHR22642">
    <property type="entry name" value="IMIDAZOLONEPROPIONASE"/>
    <property type="match status" value="1"/>
</dbReference>
<dbReference type="GO" id="GO:0016787">
    <property type="term" value="F:hydrolase activity"/>
    <property type="evidence" value="ECO:0007669"/>
    <property type="project" value="UniProtKB-KW"/>
</dbReference>